<sequence>MVSLTIILVLTSIVHGLPDGWDRRRDATGRSVTCKRGAAYNDASTVAALTGNTPITWAYSWDMSSLGILPNCVEFVPMLWGVTNETTNRGRERERLDGWRTAVDTALSNGSGHILGFNEPDLSFPQASMDPVFAASKYIQYITPFSRRATLVTPAVSNSVGPGEGLQWIRAFLDACRDCQIDVLGIHWYGDTVRSFQDHIAQSVEIASQYGLESIWVTEFGLTSDLQNLNTSFASADFLAEVLPWLDSEPWVERYAYFKCAQNYLLSGNGLTRTGSMYTS</sequence>
<dbReference type="GO" id="GO:0009277">
    <property type="term" value="C:fungal-type cell wall"/>
    <property type="evidence" value="ECO:0007669"/>
    <property type="project" value="TreeGrafter"/>
</dbReference>
<dbReference type="Gene3D" id="3.20.20.80">
    <property type="entry name" value="Glycosidases"/>
    <property type="match status" value="1"/>
</dbReference>
<dbReference type="PANTHER" id="PTHR34154">
    <property type="entry name" value="ALKALI-SENSITIVE LINKAGE PROTEIN 1"/>
    <property type="match status" value="1"/>
</dbReference>
<organism evidence="3 4">
    <name type="scientific">Aspergillus nanangensis</name>
    <dbReference type="NCBI Taxonomy" id="2582783"/>
    <lineage>
        <taxon>Eukaryota</taxon>
        <taxon>Fungi</taxon>
        <taxon>Dikarya</taxon>
        <taxon>Ascomycota</taxon>
        <taxon>Pezizomycotina</taxon>
        <taxon>Eurotiomycetes</taxon>
        <taxon>Eurotiomycetidae</taxon>
        <taxon>Eurotiales</taxon>
        <taxon>Aspergillaceae</taxon>
        <taxon>Aspergillus</taxon>
        <taxon>Aspergillus subgen. Circumdati</taxon>
    </lineage>
</organism>
<keyword evidence="4" id="KW-1185">Reference proteome</keyword>
<reference evidence="3" key="2">
    <citation type="submission" date="2020-02" db="EMBL/GenBank/DDBJ databases">
        <authorList>
            <person name="Gilchrist C.L.M."/>
            <person name="Chooi Y.-H."/>
        </authorList>
    </citation>
    <scope>NUCLEOTIDE SEQUENCE</scope>
    <source>
        <strain evidence="3">MST-FP2251</strain>
    </source>
</reference>
<feature type="signal peptide" evidence="1">
    <location>
        <begin position="1"/>
        <end position="16"/>
    </location>
</feature>
<dbReference type="InterPro" id="IPR024655">
    <property type="entry name" value="Asl1_glyco_hydro_catalytic"/>
</dbReference>
<comment type="caution">
    <text evidence="3">The sequence shown here is derived from an EMBL/GenBank/DDBJ whole genome shotgun (WGS) entry which is preliminary data.</text>
</comment>
<reference evidence="3" key="1">
    <citation type="journal article" date="2019" name="Beilstein J. Org. Chem.">
        <title>Nanangenines: drimane sesquiterpenoids as the dominant metabolite cohort of a novel Australian fungus, Aspergillus nanangensis.</title>
        <authorList>
            <person name="Lacey H.J."/>
            <person name="Gilchrist C.L.M."/>
            <person name="Crombie A."/>
            <person name="Kalaitzis J.A."/>
            <person name="Vuong D."/>
            <person name="Rutledge P.J."/>
            <person name="Turner P."/>
            <person name="Pitt J.I."/>
            <person name="Lacey E."/>
            <person name="Chooi Y.H."/>
            <person name="Piggott A.M."/>
        </authorList>
    </citation>
    <scope>NUCLEOTIDE SEQUENCE</scope>
    <source>
        <strain evidence="3">MST-FP2251</strain>
    </source>
</reference>
<dbReference type="PANTHER" id="PTHR34154:SF10">
    <property type="entry name" value="ASL1-LIKE GLYCOSYL HYDROLASE CATALYTIC DOMAIN-CONTAINING PROTEIN"/>
    <property type="match status" value="1"/>
</dbReference>
<evidence type="ECO:0000313" key="3">
    <source>
        <dbReference type="EMBL" id="KAF9883767.1"/>
    </source>
</evidence>
<proteinExistence type="predicted"/>
<dbReference type="Pfam" id="PF11790">
    <property type="entry name" value="Glyco_hydro_cc"/>
    <property type="match status" value="1"/>
</dbReference>
<protein>
    <recommendedName>
        <fullName evidence="2">Asl1-like glycosyl hydrolase catalytic domain-containing protein</fullName>
    </recommendedName>
</protein>
<dbReference type="EMBL" id="VCAU01000149">
    <property type="protein sequence ID" value="KAF9883767.1"/>
    <property type="molecule type" value="Genomic_DNA"/>
</dbReference>
<feature type="chain" id="PRO_5041964079" description="Asl1-like glycosyl hydrolase catalytic domain-containing protein" evidence="1">
    <location>
        <begin position="17"/>
        <end position="280"/>
    </location>
</feature>
<name>A0AAD4GNT2_ASPNN</name>
<dbReference type="GO" id="GO:0071966">
    <property type="term" value="P:fungal-type cell wall polysaccharide metabolic process"/>
    <property type="evidence" value="ECO:0007669"/>
    <property type="project" value="TreeGrafter"/>
</dbReference>
<dbReference type="SUPFAM" id="SSF51445">
    <property type="entry name" value="(Trans)glycosidases"/>
    <property type="match status" value="1"/>
</dbReference>
<evidence type="ECO:0000259" key="2">
    <source>
        <dbReference type="Pfam" id="PF11790"/>
    </source>
</evidence>
<dbReference type="InterPro" id="IPR053183">
    <property type="entry name" value="ASL1"/>
</dbReference>
<evidence type="ECO:0000256" key="1">
    <source>
        <dbReference type="SAM" id="SignalP"/>
    </source>
</evidence>
<keyword evidence="1" id="KW-0732">Signal</keyword>
<feature type="domain" description="Asl1-like glycosyl hydrolase catalytic" evidence="2">
    <location>
        <begin position="37"/>
        <end position="278"/>
    </location>
</feature>
<dbReference type="Proteomes" id="UP001194746">
    <property type="component" value="Unassembled WGS sequence"/>
</dbReference>
<dbReference type="AlphaFoldDB" id="A0AAD4GNT2"/>
<accession>A0AAD4GNT2</accession>
<dbReference type="FunFam" id="3.20.20.80:FF:000271">
    <property type="entry name" value="Alkali-sensitive linkage protein 1"/>
    <property type="match status" value="1"/>
</dbReference>
<dbReference type="InterPro" id="IPR017853">
    <property type="entry name" value="GH"/>
</dbReference>
<evidence type="ECO:0000313" key="4">
    <source>
        <dbReference type="Proteomes" id="UP001194746"/>
    </source>
</evidence>
<gene>
    <name evidence="3" type="ORF">FE257_002833</name>
</gene>